<dbReference type="Gene3D" id="3.40.50.2020">
    <property type="match status" value="1"/>
</dbReference>
<evidence type="ECO:0000259" key="1">
    <source>
        <dbReference type="Pfam" id="PF00156"/>
    </source>
</evidence>
<evidence type="ECO:0000313" key="3">
    <source>
        <dbReference type="Proteomes" id="UP001163687"/>
    </source>
</evidence>
<keyword evidence="3" id="KW-1185">Reference proteome</keyword>
<dbReference type="AlphaFoldDB" id="A0AA35G6L3"/>
<dbReference type="KEGG" id="cmic:caldi_02110"/>
<dbReference type="Gene3D" id="3.30.1310.20">
    <property type="entry name" value="PRTase-like"/>
    <property type="match status" value="1"/>
</dbReference>
<dbReference type="RefSeq" id="WP_264843236.1">
    <property type="nucleotide sequence ID" value="NZ_AP025628.1"/>
</dbReference>
<proteinExistence type="predicted"/>
<dbReference type="InterPro" id="IPR000836">
    <property type="entry name" value="PRTase_dom"/>
</dbReference>
<organism evidence="2 3">
    <name type="scientific">Caldinitratiruptor microaerophilus</name>
    <dbReference type="NCBI Taxonomy" id="671077"/>
    <lineage>
        <taxon>Bacteria</taxon>
        <taxon>Bacillati</taxon>
        <taxon>Bacillota</taxon>
        <taxon>Clostridia</taxon>
        <taxon>Eubacteriales</taxon>
        <taxon>Symbiobacteriaceae</taxon>
        <taxon>Caldinitratiruptor</taxon>
    </lineage>
</organism>
<sequence length="214" mass="22500">MRAVVYEDRRTAGRALAKALGAYHGKRPLVLGIPRGGVIVAAEVAAALDGELDVVVARKIGAPWHPEYALGAVDPDGEVVLGPELSGAGEAAAALAREVAAARAEVERRLHCYRRGPEPLIQGRVVIVVDDGVATGLTARAALGWVRRRRPARLVFGAPVGGPDQLAELAGWCDEIVCPLQPGDFAAVSRYYRRYPAVSDDEVLAALRGRGSGG</sequence>
<evidence type="ECO:0000313" key="2">
    <source>
        <dbReference type="EMBL" id="BDG59121.1"/>
    </source>
</evidence>
<dbReference type="InterPro" id="IPR029057">
    <property type="entry name" value="PRTase-like"/>
</dbReference>
<dbReference type="CDD" id="cd06223">
    <property type="entry name" value="PRTases_typeI"/>
    <property type="match status" value="1"/>
</dbReference>
<feature type="domain" description="Phosphoribosyltransferase" evidence="1">
    <location>
        <begin position="13"/>
        <end position="177"/>
    </location>
</feature>
<keyword evidence="2" id="KW-0808">Transferase</keyword>
<dbReference type="Pfam" id="PF00156">
    <property type="entry name" value="Pribosyltran"/>
    <property type="match status" value="1"/>
</dbReference>
<accession>A0AA35G6L3</accession>
<name>A0AA35G6L3_9FIRM</name>
<dbReference type="SUPFAM" id="SSF53271">
    <property type="entry name" value="PRTase-like"/>
    <property type="match status" value="1"/>
</dbReference>
<protein>
    <submittedName>
        <fullName evidence="2">Phosphoribosyltransferase</fullName>
    </submittedName>
</protein>
<dbReference type="Proteomes" id="UP001163687">
    <property type="component" value="Chromosome"/>
</dbReference>
<dbReference type="EMBL" id="AP025628">
    <property type="protein sequence ID" value="BDG59121.1"/>
    <property type="molecule type" value="Genomic_DNA"/>
</dbReference>
<keyword evidence="2" id="KW-0328">Glycosyltransferase</keyword>
<reference evidence="2" key="1">
    <citation type="submission" date="2022-03" db="EMBL/GenBank/DDBJ databases">
        <title>Complete genome sequence of Caldinitratiruptor microaerophilus.</title>
        <authorList>
            <person name="Mukaiyama R."/>
            <person name="Nishiyama T."/>
            <person name="Ueda K."/>
        </authorList>
    </citation>
    <scope>NUCLEOTIDE SEQUENCE</scope>
    <source>
        <strain evidence="2">JCM 16183</strain>
    </source>
</reference>
<gene>
    <name evidence="2" type="ORF">caldi_02110</name>
</gene>
<dbReference type="GO" id="GO:0016757">
    <property type="term" value="F:glycosyltransferase activity"/>
    <property type="evidence" value="ECO:0007669"/>
    <property type="project" value="UniProtKB-KW"/>
</dbReference>